<dbReference type="CDD" id="cd24006">
    <property type="entry name" value="ASKHA_NBD_PPX_GppA"/>
    <property type="match status" value="1"/>
</dbReference>
<feature type="region of interest" description="Disordered" evidence="1">
    <location>
        <begin position="432"/>
        <end position="454"/>
    </location>
</feature>
<evidence type="ECO:0000259" key="2">
    <source>
        <dbReference type="Pfam" id="PF02541"/>
    </source>
</evidence>
<reference evidence="4" key="1">
    <citation type="submission" date="2020-10" db="EMBL/GenBank/DDBJ databases">
        <authorList>
            <person name="Hahn C.J."/>
            <person name="Laso-Perez R."/>
            <person name="Vulcano F."/>
            <person name="Vaziourakis K.-M."/>
            <person name="Stokke R."/>
            <person name="Steen I.H."/>
            <person name="Teske A."/>
            <person name="Boetius A."/>
            <person name="Liebeke M."/>
            <person name="Amann R."/>
            <person name="Knittel K."/>
        </authorList>
    </citation>
    <scope>NUCLEOTIDE SEQUENCE</scope>
    <source>
        <strain evidence="4">Gfbio:e3339647-f889-4370-9287-4fb5cb688e4c:AG392J18_GoMArc1</strain>
    </source>
</reference>
<evidence type="ECO:0000313" key="4">
    <source>
        <dbReference type="EMBL" id="CAD6494664.1"/>
    </source>
</evidence>
<dbReference type="PANTHER" id="PTHR30005:SF0">
    <property type="entry name" value="RETROGRADE REGULATION PROTEIN 2"/>
    <property type="match status" value="1"/>
</dbReference>
<organism evidence="4 5">
    <name type="scientific">Candidatus Argoarchaeum ethanivorans</name>
    <dbReference type="NCBI Taxonomy" id="2608793"/>
    <lineage>
        <taxon>Archaea</taxon>
        <taxon>Methanobacteriati</taxon>
        <taxon>Methanobacteriota</taxon>
        <taxon>Stenosarchaea group</taxon>
        <taxon>Methanomicrobia</taxon>
        <taxon>Methanosarcinales</taxon>
        <taxon>Methanosarcinales incertae sedis</taxon>
        <taxon>GOM Arc I cluster</taxon>
        <taxon>Candidatus Argoarchaeum</taxon>
    </lineage>
</organism>
<feature type="domain" description="Ppx/GppA phosphatase N-terminal" evidence="2">
    <location>
        <begin position="27"/>
        <end position="318"/>
    </location>
</feature>
<dbReference type="GO" id="GO:0008894">
    <property type="term" value="F:guanosine-5'-triphosphate,3'-diphosphate diphosphatase activity"/>
    <property type="evidence" value="ECO:0007669"/>
    <property type="project" value="UniProtKB-EC"/>
</dbReference>
<dbReference type="Proteomes" id="UP000612009">
    <property type="component" value="Unassembled WGS sequence"/>
</dbReference>
<dbReference type="InterPro" id="IPR043129">
    <property type="entry name" value="ATPase_NBD"/>
</dbReference>
<dbReference type="InterPro" id="IPR048950">
    <property type="entry name" value="Ppx_GppA_C"/>
</dbReference>
<dbReference type="InterPro" id="IPR050273">
    <property type="entry name" value="GppA/Ppx_hydrolase"/>
</dbReference>
<proteinExistence type="predicted"/>
<dbReference type="SUPFAM" id="SSF109604">
    <property type="entry name" value="HD-domain/PDEase-like"/>
    <property type="match status" value="1"/>
</dbReference>
<dbReference type="GO" id="GO:0006357">
    <property type="term" value="P:regulation of transcription by RNA polymerase II"/>
    <property type="evidence" value="ECO:0007669"/>
    <property type="project" value="TreeGrafter"/>
</dbReference>
<dbReference type="AlphaFoldDB" id="A0A811TBF1"/>
<dbReference type="EMBL" id="CAJHIR010000070">
    <property type="protein sequence ID" value="CAD6494664.1"/>
    <property type="molecule type" value="Genomic_DNA"/>
</dbReference>
<evidence type="ECO:0000259" key="3">
    <source>
        <dbReference type="Pfam" id="PF21447"/>
    </source>
</evidence>
<keyword evidence="4" id="KW-0378">Hydrolase</keyword>
<dbReference type="Gene3D" id="3.30.420.40">
    <property type="match status" value="1"/>
</dbReference>
<dbReference type="Pfam" id="PF21447">
    <property type="entry name" value="Ppx-GppA_III"/>
    <property type="match status" value="1"/>
</dbReference>
<dbReference type="EC" id="3.6.1.40" evidence="4"/>
<dbReference type="Pfam" id="PF02541">
    <property type="entry name" value="Ppx-GppA"/>
    <property type="match status" value="1"/>
</dbReference>
<dbReference type="SUPFAM" id="SSF53067">
    <property type="entry name" value="Actin-like ATPase domain"/>
    <property type="match status" value="2"/>
</dbReference>
<dbReference type="Gene3D" id="3.30.420.150">
    <property type="entry name" value="Exopolyphosphatase. Domain 2"/>
    <property type="match status" value="1"/>
</dbReference>
<evidence type="ECO:0000313" key="5">
    <source>
        <dbReference type="Proteomes" id="UP000612009"/>
    </source>
</evidence>
<name>A0A811TBF1_9EURY</name>
<dbReference type="Gene3D" id="1.10.3210.10">
    <property type="entry name" value="Hypothetical protein af1432"/>
    <property type="match status" value="1"/>
</dbReference>
<comment type="caution">
    <text evidence="4">The sequence shown here is derived from an EMBL/GenBank/DDBJ whole genome shotgun (WGS) entry which is preliminary data.</text>
</comment>
<protein>
    <submittedName>
        <fullName evidence="4">Guanosine-5'-triphosphate,3'-diphosphate pyrophosphatase</fullName>
        <ecNumber evidence="4">3.6.1.40</ecNumber>
    </submittedName>
</protein>
<dbReference type="PANTHER" id="PTHR30005">
    <property type="entry name" value="EXOPOLYPHOSPHATASE"/>
    <property type="match status" value="1"/>
</dbReference>
<gene>
    <name evidence="4" type="primary">gppA</name>
    <name evidence="4" type="ORF">LAKADJCE_00892</name>
</gene>
<feature type="domain" description="Ppx/GppA phosphatase C-terminal" evidence="3">
    <location>
        <begin position="329"/>
        <end position="450"/>
    </location>
</feature>
<sequence length="454" mass="51141">MASEELRSEDRVIAFIDLGTNSIRMLVVRIKPNQTYAILREELEIVRLGEHVFSRGCLQVKAMKRAVLVCQKFIEVANAFNADEIVAVATSATREAKNRVEFLEELRKIGLNVKVVSGKEEVRLIYLGVSSGVHIEHKKTIFIDIGGGSTEIAMGNQFQYQDLDTLELGAIRLSRIFLSDSDESPVSMFAYKKMKRCAGNKMLRTIEHINRDKIELAIGSSGTIINLAEIARKMFKKGGSKKELVLEQSNLNAVSSMLCFLPLAERKEVPGINADRADIIIGGAVILETLMEAFALKEIVVSNRGLRHGLLVDYLQRHGEYPKFEKMSVREKSVLRLGKCCNINEDHANTVASLALQLFDSSFKIKLHDLGDSERELLNYSATLHDTGNFISFQDHHIHSHYIISHAELLGFNQTEITIMANVARFHRKRVPRRKETTMAELDEQSQNSMSNLR</sequence>
<feature type="compositionally biased region" description="Polar residues" evidence="1">
    <location>
        <begin position="445"/>
        <end position="454"/>
    </location>
</feature>
<accession>A0A811TBF1</accession>
<evidence type="ECO:0000256" key="1">
    <source>
        <dbReference type="SAM" id="MobiDB-lite"/>
    </source>
</evidence>
<dbReference type="InterPro" id="IPR003695">
    <property type="entry name" value="Ppx_GppA_N"/>
</dbReference>